<name>A0AAD4X9X7_9MAGN</name>
<dbReference type="EMBL" id="JAJJMB010012638">
    <property type="protein sequence ID" value="KAI3874776.1"/>
    <property type="molecule type" value="Genomic_DNA"/>
</dbReference>
<keyword evidence="2" id="KW-1185">Reference proteome</keyword>
<reference evidence="1" key="1">
    <citation type="submission" date="2022-04" db="EMBL/GenBank/DDBJ databases">
        <title>A functionally conserved STORR gene fusion in Papaver species that diverged 16.8 million years ago.</title>
        <authorList>
            <person name="Catania T."/>
        </authorList>
    </citation>
    <scope>NUCLEOTIDE SEQUENCE</scope>
    <source>
        <strain evidence="1">S-188037</strain>
    </source>
</reference>
<evidence type="ECO:0000313" key="2">
    <source>
        <dbReference type="Proteomes" id="UP001202328"/>
    </source>
</evidence>
<evidence type="ECO:0000313" key="1">
    <source>
        <dbReference type="EMBL" id="KAI3874776.1"/>
    </source>
</evidence>
<dbReference type="AlphaFoldDB" id="A0AAD4X9X7"/>
<sequence length="54" mass="6071">MTQSVKSYSRSSKRMKCGQGWLSKSLGAAKAQMAGTIKKSCRRQQHLDIKKSLR</sequence>
<accession>A0AAD4X9X7</accession>
<comment type="caution">
    <text evidence="1">The sequence shown here is derived from an EMBL/GenBank/DDBJ whole genome shotgun (WGS) entry which is preliminary data.</text>
</comment>
<feature type="non-terminal residue" evidence="1">
    <location>
        <position position="1"/>
    </location>
</feature>
<proteinExistence type="predicted"/>
<organism evidence="1 2">
    <name type="scientific">Papaver atlanticum</name>
    <dbReference type="NCBI Taxonomy" id="357466"/>
    <lineage>
        <taxon>Eukaryota</taxon>
        <taxon>Viridiplantae</taxon>
        <taxon>Streptophyta</taxon>
        <taxon>Embryophyta</taxon>
        <taxon>Tracheophyta</taxon>
        <taxon>Spermatophyta</taxon>
        <taxon>Magnoliopsida</taxon>
        <taxon>Ranunculales</taxon>
        <taxon>Papaveraceae</taxon>
        <taxon>Papaveroideae</taxon>
        <taxon>Papaver</taxon>
    </lineage>
</organism>
<gene>
    <name evidence="1" type="ORF">MKW98_019349</name>
</gene>
<dbReference type="Proteomes" id="UP001202328">
    <property type="component" value="Unassembled WGS sequence"/>
</dbReference>
<protein>
    <submittedName>
        <fullName evidence="1">Uncharacterized protein</fullName>
    </submittedName>
</protein>